<gene>
    <name evidence="1" type="ORF">LN736_13840</name>
</gene>
<evidence type="ECO:0000313" key="1">
    <source>
        <dbReference type="EMBL" id="MCC9295944.1"/>
    </source>
</evidence>
<dbReference type="EMBL" id="JAJJPB010000020">
    <property type="protein sequence ID" value="MCC9295944.1"/>
    <property type="molecule type" value="Genomic_DNA"/>
</dbReference>
<name>A0ABS8N804_9CLOT</name>
<organism evidence="1 2">
    <name type="scientific">Clostridium aromativorans</name>
    <dbReference type="NCBI Taxonomy" id="2836848"/>
    <lineage>
        <taxon>Bacteria</taxon>
        <taxon>Bacillati</taxon>
        <taxon>Bacillota</taxon>
        <taxon>Clostridia</taxon>
        <taxon>Eubacteriales</taxon>
        <taxon>Clostridiaceae</taxon>
        <taxon>Clostridium</taxon>
    </lineage>
</organism>
<comment type="caution">
    <text evidence="1">The sequence shown here is derived from an EMBL/GenBank/DDBJ whole genome shotgun (WGS) entry which is preliminary data.</text>
</comment>
<protein>
    <submittedName>
        <fullName evidence="1">DUF6483 family protein</fullName>
    </submittedName>
</protein>
<dbReference type="RefSeq" id="WP_229981748.1">
    <property type="nucleotide sequence ID" value="NZ_JAJJPB010000020.1"/>
</dbReference>
<evidence type="ECO:0000313" key="2">
    <source>
        <dbReference type="Proteomes" id="UP001165422"/>
    </source>
</evidence>
<dbReference type="Pfam" id="PF20092">
    <property type="entry name" value="DUF6483"/>
    <property type="match status" value="1"/>
</dbReference>
<sequence>MLKRTITAELIKKFNELLIKILEYKKNKNYDEALDSIDTAFKDMFRLSLKFFNSFSVENLMEMVKINGTVNTDKCIIVAKLLEEEGNILETQNKLDYSFYIHQKSLHLFLNAYLGKTDDCKLEIYFSDIDSIINKISQYKLTHELQNQIINYYTSCHKYDKAEDMVYEILQENNYSTEFLKYSIEFYKNLLLKDDSELSAGNLPRQEILDSLSSLTSRLQSSGNI</sequence>
<accession>A0ABS8N804</accession>
<reference evidence="1" key="1">
    <citation type="submission" date="2021-11" db="EMBL/GenBank/DDBJ databases">
        <authorList>
            <person name="Qingchun L."/>
            <person name="Dong Z."/>
            <person name="Zongwei Q."/>
            <person name="Jia Z."/>
            <person name="Duotao L."/>
        </authorList>
    </citation>
    <scope>NUCLEOTIDE SEQUENCE</scope>
    <source>
        <strain evidence="1">WLY-B-L2</strain>
    </source>
</reference>
<keyword evidence="2" id="KW-1185">Reference proteome</keyword>
<dbReference type="Proteomes" id="UP001165422">
    <property type="component" value="Unassembled WGS sequence"/>
</dbReference>
<dbReference type="InterPro" id="IPR045507">
    <property type="entry name" value="DUF6483"/>
</dbReference>
<proteinExistence type="predicted"/>